<comment type="caution">
    <text evidence="2">The sequence shown here is derived from an EMBL/GenBank/DDBJ whole genome shotgun (WGS) entry which is preliminary data.</text>
</comment>
<dbReference type="PANTHER" id="PTHR38446:SF1">
    <property type="entry name" value="BLL0914 PROTEIN"/>
    <property type="match status" value="1"/>
</dbReference>
<proteinExistence type="predicted"/>
<dbReference type="AlphaFoldDB" id="A0A0F8B0C4"/>
<dbReference type="InterPro" id="IPR009732">
    <property type="entry name" value="DUF1304"/>
</dbReference>
<evidence type="ECO:0000256" key="1">
    <source>
        <dbReference type="SAM" id="Phobius"/>
    </source>
</evidence>
<keyword evidence="1" id="KW-0812">Transmembrane</keyword>
<gene>
    <name evidence="2" type="ORF">CFO_g4803</name>
</gene>
<dbReference type="EMBL" id="LBBL01000312">
    <property type="protein sequence ID" value="KKF92845.1"/>
    <property type="molecule type" value="Genomic_DNA"/>
</dbReference>
<feature type="transmembrane region" description="Helical" evidence="1">
    <location>
        <begin position="6"/>
        <end position="25"/>
    </location>
</feature>
<keyword evidence="3" id="KW-1185">Reference proteome</keyword>
<feature type="transmembrane region" description="Helical" evidence="1">
    <location>
        <begin position="73"/>
        <end position="93"/>
    </location>
</feature>
<dbReference type="OrthoDB" id="2147008at2759"/>
<accession>A0A0F8B0C4</accession>
<keyword evidence="1" id="KW-1133">Transmembrane helix</keyword>
<protein>
    <submittedName>
        <fullName evidence="2">Putative membrane protein</fullName>
    </submittedName>
</protein>
<evidence type="ECO:0000313" key="3">
    <source>
        <dbReference type="Proteomes" id="UP000034841"/>
    </source>
</evidence>
<name>A0A0F8B0C4_CERFI</name>
<feature type="transmembrane region" description="Helical" evidence="1">
    <location>
        <begin position="100"/>
        <end position="118"/>
    </location>
</feature>
<dbReference type="Pfam" id="PF06993">
    <property type="entry name" value="DUF1304"/>
    <property type="match status" value="1"/>
</dbReference>
<feature type="transmembrane region" description="Helical" evidence="1">
    <location>
        <begin position="46"/>
        <end position="67"/>
    </location>
</feature>
<dbReference type="PANTHER" id="PTHR38446">
    <property type="entry name" value="BLL0914 PROTEIN"/>
    <property type="match status" value="1"/>
</dbReference>
<sequence>MLATAATAALSALHGYIAVLEIFLWTKPAGRRAFGLKAEFAENTKVLAANQGLYNLFLAAGLAWGLVHPDTAFASQLKVFFAGCVSVAGIFGAATSSKKILFVQGVPGLATLGLSILGL</sequence>
<evidence type="ECO:0000313" key="2">
    <source>
        <dbReference type="EMBL" id="KKF92845.1"/>
    </source>
</evidence>
<keyword evidence="1" id="KW-0472">Membrane</keyword>
<dbReference type="Proteomes" id="UP000034841">
    <property type="component" value="Unassembled WGS sequence"/>
</dbReference>
<organism evidence="2 3">
    <name type="scientific">Ceratocystis fimbriata f. sp. platani</name>
    <dbReference type="NCBI Taxonomy" id="88771"/>
    <lineage>
        <taxon>Eukaryota</taxon>
        <taxon>Fungi</taxon>
        <taxon>Dikarya</taxon>
        <taxon>Ascomycota</taxon>
        <taxon>Pezizomycotina</taxon>
        <taxon>Sordariomycetes</taxon>
        <taxon>Hypocreomycetidae</taxon>
        <taxon>Microascales</taxon>
        <taxon>Ceratocystidaceae</taxon>
        <taxon>Ceratocystis</taxon>
    </lineage>
</organism>
<reference evidence="2 3" key="1">
    <citation type="submission" date="2015-04" db="EMBL/GenBank/DDBJ databases">
        <title>Genome sequence of Ceratocystis platani, a major pathogen of plane trees.</title>
        <authorList>
            <person name="Belbahri L."/>
        </authorList>
    </citation>
    <scope>NUCLEOTIDE SEQUENCE [LARGE SCALE GENOMIC DNA]</scope>
    <source>
        <strain evidence="2 3">CFO</strain>
    </source>
</reference>